<dbReference type="PANTHER" id="PTHR30204">
    <property type="entry name" value="REDOX-CYCLING DRUG-SENSING TRANSCRIPTIONAL ACTIVATOR SOXR"/>
    <property type="match status" value="1"/>
</dbReference>
<proteinExistence type="predicted"/>
<dbReference type="GO" id="GO:0003677">
    <property type="term" value="F:DNA binding"/>
    <property type="evidence" value="ECO:0007669"/>
    <property type="project" value="UniProtKB-KW"/>
</dbReference>
<dbReference type="Pfam" id="PF13411">
    <property type="entry name" value="MerR_1"/>
    <property type="match status" value="1"/>
</dbReference>
<evidence type="ECO:0000313" key="4">
    <source>
        <dbReference type="EMBL" id="PUE58537.1"/>
    </source>
</evidence>
<dbReference type="GO" id="GO:0003700">
    <property type="term" value="F:DNA-binding transcription factor activity"/>
    <property type="evidence" value="ECO:0007669"/>
    <property type="project" value="InterPro"/>
</dbReference>
<keyword evidence="2" id="KW-0175">Coiled coil</keyword>
<dbReference type="SMART" id="SM00422">
    <property type="entry name" value="HTH_MERR"/>
    <property type="match status" value="1"/>
</dbReference>
<name>A0A315FYX0_9BURK</name>
<dbReference type="NCBIfam" id="TIGR02047">
    <property type="entry name" value="CadR-PbrR"/>
    <property type="match status" value="1"/>
</dbReference>
<dbReference type="SUPFAM" id="SSF46955">
    <property type="entry name" value="Putative DNA-binding domain"/>
    <property type="match status" value="1"/>
</dbReference>
<organism evidence="4 5">
    <name type="scientific">Limnohabitans curvus</name>
    <dbReference type="NCBI Taxonomy" id="323423"/>
    <lineage>
        <taxon>Bacteria</taxon>
        <taxon>Pseudomonadati</taxon>
        <taxon>Pseudomonadota</taxon>
        <taxon>Betaproteobacteria</taxon>
        <taxon>Burkholderiales</taxon>
        <taxon>Comamonadaceae</taxon>
        <taxon>Limnohabitans</taxon>
    </lineage>
</organism>
<keyword evidence="5" id="KW-1185">Reference proteome</keyword>
<protein>
    <submittedName>
        <fullName evidence="4">Cd(II)/Pb(II)-responsive transcriptional regulator</fullName>
    </submittedName>
</protein>
<feature type="coiled-coil region" evidence="2">
    <location>
        <begin position="91"/>
        <end position="118"/>
    </location>
</feature>
<dbReference type="PANTHER" id="PTHR30204:SF92">
    <property type="entry name" value="HTH-TYPE TRANSCRIPTIONAL REGULATOR ZNTR"/>
    <property type="match status" value="1"/>
</dbReference>
<evidence type="ECO:0000259" key="3">
    <source>
        <dbReference type="PROSITE" id="PS50937"/>
    </source>
</evidence>
<dbReference type="CDD" id="cd04784">
    <property type="entry name" value="HTH_CadR-PbrR"/>
    <property type="match status" value="1"/>
</dbReference>
<dbReference type="GO" id="GO:0045893">
    <property type="term" value="P:positive regulation of DNA-templated transcription"/>
    <property type="evidence" value="ECO:0007669"/>
    <property type="project" value="InterPro"/>
</dbReference>
<dbReference type="InterPro" id="IPR009061">
    <property type="entry name" value="DNA-bd_dom_put_sf"/>
</dbReference>
<sequence>MKIGELAKTTHTQVETIRYYEREGLLPETVRTEGNYRVYSPDHATRLSFIRHCRSLDMTLNEIRTLLTFKDAPQGDCAGVNELVDAHIAHVASRIKELKALERQLKELRQTCTESKETNQCGILAELSVPPRKSAALKSIAGHISGTHA</sequence>
<evidence type="ECO:0000256" key="2">
    <source>
        <dbReference type="SAM" id="Coils"/>
    </source>
</evidence>
<comment type="caution">
    <text evidence="4">The sequence shown here is derived from an EMBL/GenBank/DDBJ whole genome shotgun (WGS) entry which is preliminary data.</text>
</comment>
<dbReference type="InterPro" id="IPR011791">
    <property type="entry name" value="CadR-PbrR"/>
</dbReference>
<dbReference type="Proteomes" id="UP000251341">
    <property type="component" value="Unassembled WGS sequence"/>
</dbReference>
<accession>A0A315FYX0</accession>
<dbReference type="InterPro" id="IPR047057">
    <property type="entry name" value="MerR_fam"/>
</dbReference>
<dbReference type="PROSITE" id="PS50937">
    <property type="entry name" value="HTH_MERR_2"/>
    <property type="match status" value="1"/>
</dbReference>
<dbReference type="InterPro" id="IPR000551">
    <property type="entry name" value="MerR-type_HTH_dom"/>
</dbReference>
<dbReference type="Gene3D" id="1.10.1660.10">
    <property type="match status" value="1"/>
</dbReference>
<dbReference type="AlphaFoldDB" id="A0A315FYX0"/>
<dbReference type="EMBL" id="NESP01000001">
    <property type="protein sequence ID" value="PUE58537.1"/>
    <property type="molecule type" value="Genomic_DNA"/>
</dbReference>
<dbReference type="RefSeq" id="WP_108401598.1">
    <property type="nucleotide sequence ID" value="NZ_NESP01000001.1"/>
</dbReference>
<reference evidence="4 5" key="1">
    <citation type="submission" date="2017-04" db="EMBL/GenBank/DDBJ databases">
        <title>Unexpected and diverse lifestyles within the genus Limnohabitans.</title>
        <authorList>
            <person name="Kasalicky V."/>
            <person name="Mehrshad M."/>
            <person name="Andrei S.-A."/>
            <person name="Salcher M."/>
            <person name="Kratochvilova H."/>
            <person name="Simek K."/>
            <person name="Ghai R."/>
        </authorList>
    </citation>
    <scope>NUCLEOTIDE SEQUENCE [LARGE SCALE GENOMIC DNA]</scope>
    <source>
        <strain evidence="4 5">MWH-C5</strain>
    </source>
</reference>
<keyword evidence="1" id="KW-0238">DNA-binding</keyword>
<gene>
    <name evidence="4" type="ORF">B9Z44_02320</name>
</gene>
<evidence type="ECO:0000256" key="1">
    <source>
        <dbReference type="ARBA" id="ARBA00023125"/>
    </source>
</evidence>
<evidence type="ECO:0000313" key="5">
    <source>
        <dbReference type="Proteomes" id="UP000251341"/>
    </source>
</evidence>
<feature type="domain" description="HTH merR-type" evidence="3">
    <location>
        <begin position="1"/>
        <end position="69"/>
    </location>
</feature>
<dbReference type="GO" id="GO:0046872">
    <property type="term" value="F:metal ion binding"/>
    <property type="evidence" value="ECO:0007669"/>
    <property type="project" value="InterPro"/>
</dbReference>
<dbReference type="PRINTS" id="PR00040">
    <property type="entry name" value="HTHMERR"/>
</dbReference>